<organism evidence="2 3">
    <name type="scientific">Cuscuta europaea</name>
    <name type="common">European dodder</name>
    <dbReference type="NCBI Taxonomy" id="41803"/>
    <lineage>
        <taxon>Eukaryota</taxon>
        <taxon>Viridiplantae</taxon>
        <taxon>Streptophyta</taxon>
        <taxon>Embryophyta</taxon>
        <taxon>Tracheophyta</taxon>
        <taxon>Spermatophyta</taxon>
        <taxon>Magnoliopsida</taxon>
        <taxon>eudicotyledons</taxon>
        <taxon>Gunneridae</taxon>
        <taxon>Pentapetalae</taxon>
        <taxon>asterids</taxon>
        <taxon>lamiids</taxon>
        <taxon>Solanales</taxon>
        <taxon>Convolvulaceae</taxon>
        <taxon>Cuscuteae</taxon>
        <taxon>Cuscuta</taxon>
        <taxon>Cuscuta subgen. Cuscuta</taxon>
    </lineage>
</organism>
<sequence>MTGAEDSSAGSSSSDDDSDDTKSGDELASMAAGPPGDVPRYKIDLRLIREWRQKLTSHNRAQIPDPMNFRLRAGLHPMRHVPRMVVVHLDSVKAGLRFPLHPFFVSFLNFYEIVPA</sequence>
<feature type="region of interest" description="Disordered" evidence="1">
    <location>
        <begin position="1"/>
        <end position="38"/>
    </location>
</feature>
<evidence type="ECO:0000313" key="2">
    <source>
        <dbReference type="EMBL" id="CAH9069763.1"/>
    </source>
</evidence>
<proteinExistence type="predicted"/>
<protein>
    <submittedName>
        <fullName evidence="2">Uncharacterized protein</fullName>
    </submittedName>
</protein>
<keyword evidence="3" id="KW-1185">Reference proteome</keyword>
<evidence type="ECO:0000313" key="3">
    <source>
        <dbReference type="Proteomes" id="UP001152484"/>
    </source>
</evidence>
<dbReference type="Proteomes" id="UP001152484">
    <property type="component" value="Unassembled WGS sequence"/>
</dbReference>
<reference evidence="2" key="1">
    <citation type="submission" date="2022-07" db="EMBL/GenBank/DDBJ databases">
        <authorList>
            <person name="Macas J."/>
            <person name="Novak P."/>
            <person name="Neumann P."/>
        </authorList>
    </citation>
    <scope>NUCLEOTIDE SEQUENCE</scope>
</reference>
<comment type="caution">
    <text evidence="2">The sequence shown here is derived from an EMBL/GenBank/DDBJ whole genome shotgun (WGS) entry which is preliminary data.</text>
</comment>
<gene>
    <name evidence="2" type="ORF">CEURO_LOCUS3359</name>
</gene>
<evidence type="ECO:0000256" key="1">
    <source>
        <dbReference type="SAM" id="MobiDB-lite"/>
    </source>
</evidence>
<name>A0A9P0YNV9_CUSEU</name>
<dbReference type="OrthoDB" id="1752359at2759"/>
<dbReference type="AlphaFoldDB" id="A0A9P0YNV9"/>
<feature type="compositionally biased region" description="Low complexity" evidence="1">
    <location>
        <begin position="1"/>
        <end position="13"/>
    </location>
</feature>
<accession>A0A9P0YNV9</accession>
<dbReference type="EMBL" id="CAMAPE010000005">
    <property type="protein sequence ID" value="CAH9069763.1"/>
    <property type="molecule type" value="Genomic_DNA"/>
</dbReference>